<dbReference type="Proteomes" id="UP000319353">
    <property type="component" value="Unassembled WGS sequence"/>
</dbReference>
<dbReference type="EMBL" id="VBAL01000191">
    <property type="protein sequence ID" value="TMI97995.1"/>
    <property type="molecule type" value="Genomic_DNA"/>
</dbReference>
<comment type="caution">
    <text evidence="1">The sequence shown here is derived from an EMBL/GenBank/DDBJ whole genome shotgun (WGS) entry which is preliminary data.</text>
</comment>
<gene>
    <name evidence="1" type="ORF">E6H01_12850</name>
</gene>
<name>A0A537KQH6_9BACT</name>
<evidence type="ECO:0000313" key="2">
    <source>
        <dbReference type="Proteomes" id="UP000319353"/>
    </source>
</evidence>
<evidence type="ECO:0000313" key="1">
    <source>
        <dbReference type="EMBL" id="TMI97995.1"/>
    </source>
</evidence>
<accession>A0A537KQH6</accession>
<sequence length="113" mass="12519">MAESKGVEAAAQDLRTEIDLPGAMRWIRRRRDAVRVGLLALITALPGRLGTISRIQAVRTVLESERALVALREIGADHLQALSYPLGFRRPRHLRARRDLVTQHETGPDPPGA</sequence>
<proteinExistence type="predicted"/>
<protein>
    <submittedName>
        <fullName evidence="1">Uncharacterized protein</fullName>
    </submittedName>
</protein>
<reference evidence="1 2" key="1">
    <citation type="journal article" date="2019" name="Nat. Microbiol.">
        <title>Mediterranean grassland soil C-N compound turnover is dependent on rainfall and depth, and is mediated by genomically divergent microorganisms.</title>
        <authorList>
            <person name="Diamond S."/>
            <person name="Andeer P.F."/>
            <person name="Li Z."/>
            <person name="Crits-Christoph A."/>
            <person name="Burstein D."/>
            <person name="Anantharaman K."/>
            <person name="Lane K.R."/>
            <person name="Thomas B.C."/>
            <person name="Pan C."/>
            <person name="Northen T.R."/>
            <person name="Banfield J.F."/>
        </authorList>
    </citation>
    <scope>NUCLEOTIDE SEQUENCE [LARGE SCALE GENOMIC DNA]</scope>
    <source>
        <strain evidence="1">NP_4</strain>
    </source>
</reference>
<organism evidence="1 2">
    <name type="scientific">Candidatus Segetimicrobium genomatis</name>
    <dbReference type="NCBI Taxonomy" id="2569760"/>
    <lineage>
        <taxon>Bacteria</taxon>
        <taxon>Bacillati</taxon>
        <taxon>Candidatus Sysuimicrobiota</taxon>
        <taxon>Candidatus Sysuimicrobiia</taxon>
        <taxon>Candidatus Sysuimicrobiales</taxon>
        <taxon>Candidatus Segetimicrobiaceae</taxon>
        <taxon>Candidatus Segetimicrobium</taxon>
    </lineage>
</organism>
<dbReference type="AlphaFoldDB" id="A0A537KQH6"/>